<evidence type="ECO:0000256" key="3">
    <source>
        <dbReference type="ARBA" id="ARBA00012071"/>
    </source>
</evidence>
<keyword evidence="9 13" id="KW-0418">Kinase</keyword>
<dbReference type="SUPFAM" id="SSF52540">
    <property type="entry name" value="P-loop containing nucleoside triphosphate hydrolases"/>
    <property type="match status" value="1"/>
</dbReference>
<dbReference type="PANTHER" id="PTHR42724:SF1">
    <property type="entry name" value="TETRAACYLDISACCHARIDE 4'-KINASE, MITOCHONDRIAL-RELATED"/>
    <property type="match status" value="1"/>
</dbReference>
<dbReference type="Proteomes" id="UP001595711">
    <property type="component" value="Unassembled WGS sequence"/>
</dbReference>
<evidence type="ECO:0000256" key="9">
    <source>
        <dbReference type="ARBA" id="ARBA00022777"/>
    </source>
</evidence>
<evidence type="ECO:0000256" key="11">
    <source>
        <dbReference type="ARBA" id="ARBA00023098"/>
    </source>
</evidence>
<evidence type="ECO:0000256" key="12">
    <source>
        <dbReference type="ARBA" id="ARBA00029757"/>
    </source>
</evidence>
<evidence type="ECO:0000256" key="1">
    <source>
        <dbReference type="ARBA" id="ARBA00002274"/>
    </source>
</evidence>
<dbReference type="NCBIfam" id="TIGR00682">
    <property type="entry name" value="lpxK"/>
    <property type="match status" value="1"/>
</dbReference>
<accession>A0ABV7V9T0</accession>
<keyword evidence="6 13" id="KW-0441">Lipid A biosynthesis</keyword>
<evidence type="ECO:0000256" key="8">
    <source>
        <dbReference type="ARBA" id="ARBA00022741"/>
    </source>
</evidence>
<evidence type="ECO:0000256" key="7">
    <source>
        <dbReference type="ARBA" id="ARBA00022679"/>
    </source>
</evidence>
<gene>
    <name evidence="13 14" type="primary">lpxK</name>
    <name evidence="14" type="ORF">ACFOOQ_01490</name>
</gene>
<dbReference type="InterPro" id="IPR003758">
    <property type="entry name" value="LpxK"/>
</dbReference>
<evidence type="ECO:0000256" key="6">
    <source>
        <dbReference type="ARBA" id="ARBA00022556"/>
    </source>
</evidence>
<evidence type="ECO:0000256" key="5">
    <source>
        <dbReference type="ARBA" id="ARBA00022516"/>
    </source>
</evidence>
<proteinExistence type="inferred from homology"/>
<reference evidence="15" key="1">
    <citation type="journal article" date="2019" name="Int. J. Syst. Evol. Microbiol.">
        <title>The Global Catalogue of Microorganisms (GCM) 10K type strain sequencing project: providing services to taxonomists for standard genome sequencing and annotation.</title>
        <authorList>
            <consortium name="The Broad Institute Genomics Platform"/>
            <consortium name="The Broad Institute Genome Sequencing Center for Infectious Disease"/>
            <person name="Wu L."/>
            <person name="Ma J."/>
        </authorList>
    </citation>
    <scope>NUCLEOTIDE SEQUENCE [LARGE SCALE GENOMIC DNA]</scope>
    <source>
        <strain evidence="15">KCTC 42182</strain>
    </source>
</reference>
<dbReference type="EC" id="2.7.1.130" evidence="3 13"/>
<dbReference type="EMBL" id="JBHRYJ010000001">
    <property type="protein sequence ID" value="MFC3674195.1"/>
    <property type="molecule type" value="Genomic_DNA"/>
</dbReference>
<comment type="caution">
    <text evidence="14">The sequence shown here is derived from an EMBL/GenBank/DDBJ whole genome shotgun (WGS) entry which is preliminary data.</text>
</comment>
<evidence type="ECO:0000313" key="15">
    <source>
        <dbReference type="Proteomes" id="UP001595711"/>
    </source>
</evidence>
<dbReference type="InterPro" id="IPR027417">
    <property type="entry name" value="P-loop_NTPase"/>
</dbReference>
<evidence type="ECO:0000313" key="14">
    <source>
        <dbReference type="EMBL" id="MFC3674195.1"/>
    </source>
</evidence>
<keyword evidence="5 13" id="KW-0444">Lipid biosynthesis</keyword>
<evidence type="ECO:0000256" key="10">
    <source>
        <dbReference type="ARBA" id="ARBA00022840"/>
    </source>
</evidence>
<evidence type="ECO:0000256" key="13">
    <source>
        <dbReference type="HAMAP-Rule" id="MF_00409"/>
    </source>
</evidence>
<dbReference type="HAMAP" id="MF_00409">
    <property type="entry name" value="LpxK"/>
    <property type="match status" value="1"/>
</dbReference>
<keyword evidence="7 13" id="KW-0808">Transferase</keyword>
<keyword evidence="8 13" id="KW-0547">Nucleotide-binding</keyword>
<organism evidence="14 15">
    <name type="scientific">Ferrovibrio xuzhouensis</name>
    <dbReference type="NCBI Taxonomy" id="1576914"/>
    <lineage>
        <taxon>Bacteria</taxon>
        <taxon>Pseudomonadati</taxon>
        <taxon>Pseudomonadota</taxon>
        <taxon>Alphaproteobacteria</taxon>
        <taxon>Rhodospirillales</taxon>
        <taxon>Rhodospirillaceae</taxon>
        <taxon>Ferrovibrio</taxon>
    </lineage>
</organism>
<keyword evidence="11 13" id="KW-0443">Lipid metabolism</keyword>
<comment type="pathway">
    <text evidence="2 13">Glycolipid biosynthesis; lipid IV(A) biosynthesis; lipid IV(A) from (3R)-3-hydroxytetradecanoyl-[acyl-carrier-protein] and UDP-N-acetyl-alpha-D-glucosamine: step 6/6.</text>
</comment>
<evidence type="ECO:0000256" key="4">
    <source>
        <dbReference type="ARBA" id="ARBA00016436"/>
    </source>
</evidence>
<keyword evidence="10 13" id="KW-0067">ATP-binding</keyword>
<evidence type="ECO:0000256" key="2">
    <source>
        <dbReference type="ARBA" id="ARBA00004870"/>
    </source>
</evidence>
<dbReference type="RefSeq" id="WP_379720713.1">
    <property type="nucleotide sequence ID" value="NZ_JBHRYJ010000001.1"/>
</dbReference>
<dbReference type="GO" id="GO:0009029">
    <property type="term" value="F:lipid-A 4'-kinase activity"/>
    <property type="evidence" value="ECO:0007669"/>
    <property type="project" value="UniProtKB-EC"/>
</dbReference>
<comment type="function">
    <text evidence="1 13">Transfers the gamma-phosphate of ATP to the 4'-position of a tetraacyldisaccharide 1-phosphate intermediate (termed DS-1-P) to form tetraacyldisaccharide 1,4'-bis-phosphate (lipid IVA).</text>
</comment>
<keyword evidence="15" id="KW-1185">Reference proteome</keyword>
<sequence length="326" mass="34057">MPSTPAFWAAGQSSPWPALLAPAAVLYGLGNRLNRALAHPQDCGLPVISVGNLVAGGAGKTPTTLALARLLDAAGRRPHLLTRGYGGSLAGPVQVDPTRHDAAAVGDEALLLAATAPTWVSRDRPAGARAAKAAGAGCVIADDAHQTWALARRLSLLVFDGSYGIGNGRLLPAGPLREPVAEGLARTDAVVVIGPATGPLPDFGRLPVFAADLQPDAEDAARLRGRRVLAFAGIGRPEKFFASLERLGAEIVQRQAFADHAPYAPDSVMRLAEAAQQQDALPVTTAKDHVRLPAEARAMIDCLRVELRFAAPDTVTDFFGQRLDHG</sequence>
<comment type="catalytic activity">
    <reaction evidence="13">
        <text>a lipid A disaccharide + ATP = a lipid IVA + ADP + H(+)</text>
        <dbReference type="Rhea" id="RHEA:67840"/>
        <dbReference type="ChEBI" id="CHEBI:15378"/>
        <dbReference type="ChEBI" id="CHEBI:30616"/>
        <dbReference type="ChEBI" id="CHEBI:176343"/>
        <dbReference type="ChEBI" id="CHEBI:176425"/>
        <dbReference type="ChEBI" id="CHEBI:456216"/>
        <dbReference type="EC" id="2.7.1.130"/>
    </reaction>
</comment>
<feature type="binding site" evidence="13">
    <location>
        <begin position="54"/>
        <end position="61"/>
    </location>
    <ligand>
        <name>ATP</name>
        <dbReference type="ChEBI" id="CHEBI:30616"/>
    </ligand>
</feature>
<protein>
    <recommendedName>
        <fullName evidence="4 13">Tetraacyldisaccharide 4'-kinase</fullName>
        <ecNumber evidence="3 13">2.7.1.130</ecNumber>
    </recommendedName>
    <alternativeName>
        <fullName evidence="12 13">Lipid A 4'-kinase</fullName>
    </alternativeName>
</protein>
<dbReference type="PANTHER" id="PTHR42724">
    <property type="entry name" value="TETRAACYLDISACCHARIDE 4'-KINASE"/>
    <property type="match status" value="1"/>
</dbReference>
<name>A0ABV7V9T0_9PROT</name>
<comment type="similarity">
    <text evidence="13">Belongs to the LpxK family.</text>
</comment>
<dbReference type="Pfam" id="PF02606">
    <property type="entry name" value="LpxK"/>
    <property type="match status" value="1"/>
</dbReference>